<dbReference type="AlphaFoldDB" id="A0A915Z3Q5"/>
<reference evidence="1" key="1">
    <citation type="submission" date="2020-05" db="EMBL/GenBank/DDBJ databases">
        <authorList>
            <person name="Rincon C."/>
            <person name="Sanders R I."/>
            <person name="Robbins C."/>
            <person name="Chaturvedi A."/>
        </authorList>
    </citation>
    <scope>NUCLEOTIDE SEQUENCE</scope>
    <source>
        <strain evidence="1">CHB12</strain>
    </source>
</reference>
<name>A0A915Z3Q5_9GLOM</name>
<proteinExistence type="predicted"/>
<dbReference type="EMBL" id="CAGKOT010000016">
    <property type="protein sequence ID" value="CAB5361189.1"/>
    <property type="molecule type" value="Genomic_DNA"/>
</dbReference>
<dbReference type="Proteomes" id="UP000684084">
    <property type="component" value="Unassembled WGS sequence"/>
</dbReference>
<accession>A0A915Z3Q5</accession>
<evidence type="ECO:0000313" key="2">
    <source>
        <dbReference type="Proteomes" id="UP000684084"/>
    </source>
</evidence>
<gene>
    <name evidence="1" type="ORF">CHRIB12_LOCUS8492</name>
</gene>
<evidence type="ECO:0000313" key="1">
    <source>
        <dbReference type="EMBL" id="CAB5361189.1"/>
    </source>
</evidence>
<comment type="caution">
    <text evidence="1">The sequence shown here is derived from an EMBL/GenBank/DDBJ whole genome shotgun (WGS) entry which is preliminary data.</text>
</comment>
<protein>
    <submittedName>
        <fullName evidence="1">Uncharacterized protein</fullName>
    </submittedName>
</protein>
<sequence length="155" mass="17131">MGFSASSTLNLETVGEFEFGSFEMVRDLIVVRSVSGNLEIRKTAVLWTSFARGILATGTLDLGFGDRFFGKFPSNPGRIQGHSHTRWILVTGRQFIFDGTHGFRISDLTVGRVTFDTGFLQATCSSDLFDPFFVRVVGFSVFLDADLDSNLLNLT</sequence>
<organism evidence="1 2">
    <name type="scientific">Rhizophagus irregularis</name>
    <dbReference type="NCBI Taxonomy" id="588596"/>
    <lineage>
        <taxon>Eukaryota</taxon>
        <taxon>Fungi</taxon>
        <taxon>Fungi incertae sedis</taxon>
        <taxon>Mucoromycota</taxon>
        <taxon>Glomeromycotina</taxon>
        <taxon>Glomeromycetes</taxon>
        <taxon>Glomerales</taxon>
        <taxon>Glomeraceae</taxon>
        <taxon>Rhizophagus</taxon>
    </lineage>
</organism>
<dbReference type="VEuPathDB" id="FungiDB:RhiirFUN_019173"/>
<dbReference type="OrthoDB" id="2405153at2759"/>